<evidence type="ECO:0000256" key="1">
    <source>
        <dbReference type="SAM" id="Coils"/>
    </source>
</evidence>
<gene>
    <name evidence="3" type="ORF">GPM918_LOCUS26138</name>
    <name evidence="4" type="ORF">SRO942_LOCUS26240</name>
</gene>
<dbReference type="Proteomes" id="UP000663829">
    <property type="component" value="Unassembled WGS sequence"/>
</dbReference>
<sequence>MPPVEERLRTVALQTKENDEQASKLEKALNLLKIQTSKLKSSQGEIEQLKSDHQQQSILVDMDDCQTQTEFIKRENNNHYTQTDITKLQSTECQIFMCVCQLVDILTYDEYLDKSVNDEDETEEVTTRNQLNDELSSMSLDKICDYLSSESYQTIARSKLNFTELQTSQDQNEFLLRLCYLAYRCYQIQLQSYEAKHLYNEGYIRVLKDEYQLLNSEKNDLFEQLTLVQQQNHELQTRLDKSKDERHELNSKHDDEIAELKSSYDKFLEDIQQQHLLKYELCEQLSIELKQKYMNRERGYIEMQKNCDYFRQEFERLKNIELTNLEQNLNTKQELDLMQREKETLEELNLELFQYKVQFQQQHESDMESKLSSTGVAVTSIHEQEDDRCNQMNQYREELENQYQMKREHLLALKNQQQQQQEQMDVDTQTNNKKNKNDQLRERDSLVEQQYEQLKQLEKQYQEKLEEQKTISNVETEILKENENKKLKELRSKLNMMALDYLNENERLKRENEQSLSSKSSRSLFASSTEQTDQDICQLIVQLLTCEVALQTTSFENLENLFENDSFAKCSFKKPVENYTLQFKHVQHEMNDKIQEILTLKKEIDRLRASELQYRIEVDCLKTEFQGVQLTCKQLQRELADLKLSQPIVNEFLMNLRAILELKERELKALKDKVDHTSKTHQLEINELHQTNQEWGEPLTTHDFLTITAVYARELGRPNMFSNEIAGYDWYNGFMKGHAAFKLKTPQPLEKSRGNVSGSTVTKWFDLTESIFEKHKLIDKPSQIFNCDETGFSDNKATPKVIVRKNKKFTYQR</sequence>
<comment type="caution">
    <text evidence="3">The sequence shown here is derived from an EMBL/GenBank/DDBJ whole genome shotgun (WGS) entry which is preliminary data.</text>
</comment>
<dbReference type="EMBL" id="CAJOBC010014598">
    <property type="protein sequence ID" value="CAF4020625.1"/>
    <property type="molecule type" value="Genomic_DNA"/>
</dbReference>
<feature type="coiled-coil region" evidence="1">
    <location>
        <begin position="328"/>
        <end position="358"/>
    </location>
</feature>
<evidence type="ECO:0000313" key="5">
    <source>
        <dbReference type="Proteomes" id="UP000663829"/>
    </source>
</evidence>
<dbReference type="OrthoDB" id="10043687at2759"/>
<feature type="region of interest" description="Disordered" evidence="2">
    <location>
        <begin position="414"/>
        <end position="443"/>
    </location>
</feature>
<reference evidence="3" key="1">
    <citation type="submission" date="2021-02" db="EMBL/GenBank/DDBJ databases">
        <authorList>
            <person name="Nowell W R."/>
        </authorList>
    </citation>
    <scope>NUCLEOTIDE SEQUENCE</scope>
</reference>
<dbReference type="EMBL" id="CAJNOQ010010410">
    <property type="protein sequence ID" value="CAF1251105.1"/>
    <property type="molecule type" value="Genomic_DNA"/>
</dbReference>
<protein>
    <submittedName>
        <fullName evidence="3">Uncharacterized protein</fullName>
    </submittedName>
</protein>
<evidence type="ECO:0000313" key="3">
    <source>
        <dbReference type="EMBL" id="CAF1251105.1"/>
    </source>
</evidence>
<proteinExistence type="predicted"/>
<evidence type="ECO:0000256" key="2">
    <source>
        <dbReference type="SAM" id="MobiDB-lite"/>
    </source>
</evidence>
<feature type="coiled-coil region" evidence="1">
    <location>
        <begin position="204"/>
        <end position="259"/>
    </location>
</feature>
<dbReference type="Proteomes" id="UP000681722">
    <property type="component" value="Unassembled WGS sequence"/>
</dbReference>
<evidence type="ECO:0000313" key="4">
    <source>
        <dbReference type="EMBL" id="CAF4020625.1"/>
    </source>
</evidence>
<keyword evidence="5" id="KW-1185">Reference proteome</keyword>
<feature type="coiled-coil region" evidence="1">
    <location>
        <begin position="590"/>
        <end position="680"/>
    </location>
</feature>
<accession>A0A815A2W7</accession>
<dbReference type="AlphaFoldDB" id="A0A815A2W7"/>
<name>A0A815A2W7_9BILA</name>
<organism evidence="3 5">
    <name type="scientific">Didymodactylos carnosus</name>
    <dbReference type="NCBI Taxonomy" id="1234261"/>
    <lineage>
        <taxon>Eukaryota</taxon>
        <taxon>Metazoa</taxon>
        <taxon>Spiralia</taxon>
        <taxon>Gnathifera</taxon>
        <taxon>Rotifera</taxon>
        <taxon>Eurotatoria</taxon>
        <taxon>Bdelloidea</taxon>
        <taxon>Philodinida</taxon>
        <taxon>Philodinidae</taxon>
        <taxon>Didymodactylos</taxon>
    </lineage>
</organism>
<keyword evidence="1" id="KW-0175">Coiled coil</keyword>